<keyword evidence="3" id="KW-1185">Reference proteome</keyword>
<feature type="domain" description="SpoVT-AbrB" evidence="1">
    <location>
        <begin position="7"/>
        <end position="53"/>
    </location>
</feature>
<dbReference type="PANTHER" id="PTHR30024">
    <property type="entry name" value="ALIPHATIC SULFONATES-BINDING PROTEIN-RELATED"/>
    <property type="match status" value="1"/>
</dbReference>
<dbReference type="InterPro" id="IPR037914">
    <property type="entry name" value="SpoVT-AbrB_sf"/>
</dbReference>
<reference evidence="2" key="1">
    <citation type="submission" date="2024-01" db="EMBL/GenBank/DDBJ databases">
        <title>First draft genome sequence data of TA4-1, the type strain of Gram-positive actinobacterium Streptomyces chiangmaiensis.</title>
        <authorList>
            <person name="Yasawong M."/>
            <person name="Nantapong N."/>
        </authorList>
    </citation>
    <scope>NUCLEOTIDE SEQUENCE</scope>
    <source>
        <strain evidence="2">TA4-1</strain>
    </source>
</reference>
<comment type="caution">
    <text evidence="2">The sequence shown here is derived from an EMBL/GenBank/DDBJ whole genome shotgun (WGS) entry which is preliminary data.</text>
</comment>
<organism evidence="2 3">
    <name type="scientific">Streptomyces chiangmaiensis</name>
    <dbReference type="NCBI Taxonomy" id="766497"/>
    <lineage>
        <taxon>Bacteria</taxon>
        <taxon>Bacillati</taxon>
        <taxon>Actinomycetota</taxon>
        <taxon>Actinomycetes</taxon>
        <taxon>Kitasatosporales</taxon>
        <taxon>Streptomycetaceae</taxon>
        <taxon>Streptomyces</taxon>
    </lineage>
</organism>
<dbReference type="EMBL" id="JAYWVC010000033">
    <property type="protein sequence ID" value="MED7822953.1"/>
    <property type="molecule type" value="Genomic_DNA"/>
</dbReference>
<evidence type="ECO:0000313" key="3">
    <source>
        <dbReference type="Proteomes" id="UP001333996"/>
    </source>
</evidence>
<protein>
    <submittedName>
        <fullName evidence="2">ABC transporter substrate-binding protein</fullName>
    </submittedName>
</protein>
<dbReference type="SUPFAM" id="SSF89447">
    <property type="entry name" value="AbrB/MazE/MraZ-like"/>
    <property type="match status" value="1"/>
</dbReference>
<dbReference type="InterPro" id="IPR007159">
    <property type="entry name" value="SpoVT-AbrB_dom"/>
</dbReference>
<name>A0ABU7FGI0_9ACTN</name>
<dbReference type="Pfam" id="PF09084">
    <property type="entry name" value="NMT1"/>
    <property type="match status" value="1"/>
</dbReference>
<accession>A0ABU7FGI0</accession>
<dbReference type="SMART" id="SM00966">
    <property type="entry name" value="SpoVT_AbrB"/>
    <property type="match status" value="1"/>
</dbReference>
<dbReference type="Gene3D" id="3.40.190.10">
    <property type="entry name" value="Periplasmic binding protein-like II"/>
    <property type="match status" value="2"/>
</dbReference>
<dbReference type="Pfam" id="PF04014">
    <property type="entry name" value="MazE_antitoxin"/>
    <property type="match status" value="1"/>
</dbReference>
<gene>
    <name evidence="2" type="ORF">VXC91_13425</name>
</gene>
<dbReference type="InterPro" id="IPR015168">
    <property type="entry name" value="SsuA/THI5"/>
</dbReference>
<dbReference type="Gene3D" id="2.10.260.10">
    <property type="match status" value="1"/>
</dbReference>
<evidence type="ECO:0000313" key="2">
    <source>
        <dbReference type="EMBL" id="MED7822953.1"/>
    </source>
</evidence>
<dbReference type="Proteomes" id="UP001333996">
    <property type="component" value="Unassembled WGS sequence"/>
</dbReference>
<proteinExistence type="predicted"/>
<evidence type="ECO:0000259" key="1">
    <source>
        <dbReference type="SMART" id="SM00966"/>
    </source>
</evidence>
<sequence>MDRPETVHIRSNGQVTLPMAVRRAAELHEGDVIEVVLQGDGTILLRPVAVLDRLQADLVYRVGDRSEPELTEDDIRERARGLVRRRRLPVTTGRALDALVERYQRGDLTQRAFIGESLMLGLSSASITALLAGAEPAPADDAPPGPPVAEDAPQAAVRITQAFHSLLYLPLYIAHDVGFFADEGVRVEITTAGGGTEAWSAVEAGVADYSIHDPVFTARAFEQGIGDAVVVGSICNGQAILALAADPEVEATDDPRVFSTRTVAGRTVATQPQPDSQWALLRYLQFLYQAGPESAYRGLQVPIGTEPARVLAGQADICLAFPPQADVAMSQGLREVFDFSTHFGPYLLSALATRRGTVQEKPAQHKAVISALEKACQYAHAFPDEAVRVARLEFPGVDSKAIESATRRCLRRNFLPPHIAVDHEAWKENGVLNRFVGTIQQYHSSAELVDNEMSLHVYRTLGNLHLAWDGPRPIGKPVAVAGA</sequence>
<dbReference type="RefSeq" id="WP_329507379.1">
    <property type="nucleotide sequence ID" value="NZ_BAAAYZ010000019.1"/>
</dbReference>
<dbReference type="NCBIfam" id="TIGR01439">
    <property type="entry name" value="lp_hng_hel_AbrB"/>
    <property type="match status" value="1"/>
</dbReference>
<dbReference type="SUPFAM" id="SSF53850">
    <property type="entry name" value="Periplasmic binding protein-like II"/>
    <property type="match status" value="1"/>
</dbReference>